<dbReference type="Proteomes" id="UP000700596">
    <property type="component" value="Unassembled WGS sequence"/>
</dbReference>
<dbReference type="AlphaFoldDB" id="A0A9P9CXL7"/>
<accession>A0A9P9CXL7</accession>
<evidence type="ECO:0000313" key="2">
    <source>
        <dbReference type="EMBL" id="KAH7108701.1"/>
    </source>
</evidence>
<reference evidence="2" key="1">
    <citation type="journal article" date="2021" name="Nat. Commun.">
        <title>Genetic determinants of endophytism in the Arabidopsis root mycobiome.</title>
        <authorList>
            <person name="Mesny F."/>
            <person name="Miyauchi S."/>
            <person name="Thiergart T."/>
            <person name="Pickel B."/>
            <person name="Atanasova L."/>
            <person name="Karlsson M."/>
            <person name="Huettel B."/>
            <person name="Barry K.W."/>
            <person name="Haridas S."/>
            <person name="Chen C."/>
            <person name="Bauer D."/>
            <person name="Andreopoulos W."/>
            <person name="Pangilinan J."/>
            <person name="LaButti K."/>
            <person name="Riley R."/>
            <person name="Lipzen A."/>
            <person name="Clum A."/>
            <person name="Drula E."/>
            <person name="Henrissat B."/>
            <person name="Kohler A."/>
            <person name="Grigoriev I.V."/>
            <person name="Martin F.M."/>
            <person name="Hacquard S."/>
        </authorList>
    </citation>
    <scope>NUCLEOTIDE SEQUENCE</scope>
    <source>
        <strain evidence="2">MPI-CAGE-CH-0243</strain>
    </source>
</reference>
<dbReference type="EMBL" id="JAGMWT010000037">
    <property type="protein sequence ID" value="KAH7108701.1"/>
    <property type="molecule type" value="Genomic_DNA"/>
</dbReference>
<name>A0A9P9CXL7_9PLEO</name>
<dbReference type="PANTHER" id="PTHR24148:SF73">
    <property type="entry name" value="HET DOMAIN PROTEIN (AFU_ORTHOLOGUE AFUA_8G01020)"/>
    <property type="match status" value="1"/>
</dbReference>
<dbReference type="PANTHER" id="PTHR24148">
    <property type="entry name" value="ANKYRIN REPEAT DOMAIN-CONTAINING PROTEIN 39 HOMOLOG-RELATED"/>
    <property type="match status" value="1"/>
</dbReference>
<feature type="domain" description="Heterokaryon incompatibility" evidence="1">
    <location>
        <begin position="76"/>
        <end position="129"/>
    </location>
</feature>
<protein>
    <recommendedName>
        <fullName evidence="1">Heterokaryon incompatibility domain-containing protein</fullName>
    </recommendedName>
</protein>
<comment type="caution">
    <text evidence="2">The sequence shown here is derived from an EMBL/GenBank/DDBJ whole genome shotgun (WGS) entry which is preliminary data.</text>
</comment>
<dbReference type="Pfam" id="PF06985">
    <property type="entry name" value="HET"/>
    <property type="match status" value="1"/>
</dbReference>
<sequence length="143" mass="16542">MSSAECINALPTFQHIQIKGAMISIQADMGCVSKVYKYQPLHAKRHQIRLLILPTSSNRAIDYHLKTFDFESALQYIALSYTWGEKSALESVTINGRALLIRPILFKFLQTYADAYLWIDQICIYLDRSRTRHCRKVRSDSQL</sequence>
<dbReference type="OrthoDB" id="194358at2759"/>
<evidence type="ECO:0000259" key="1">
    <source>
        <dbReference type="Pfam" id="PF06985"/>
    </source>
</evidence>
<keyword evidence="3" id="KW-1185">Reference proteome</keyword>
<dbReference type="InterPro" id="IPR010730">
    <property type="entry name" value="HET"/>
</dbReference>
<evidence type="ECO:0000313" key="3">
    <source>
        <dbReference type="Proteomes" id="UP000700596"/>
    </source>
</evidence>
<proteinExistence type="predicted"/>
<gene>
    <name evidence="2" type="ORF">B0J11DRAFT_545733</name>
</gene>
<dbReference type="InterPro" id="IPR052895">
    <property type="entry name" value="HetReg/Transcr_Mod"/>
</dbReference>
<organism evidence="2 3">
    <name type="scientific">Dendryphion nanum</name>
    <dbReference type="NCBI Taxonomy" id="256645"/>
    <lineage>
        <taxon>Eukaryota</taxon>
        <taxon>Fungi</taxon>
        <taxon>Dikarya</taxon>
        <taxon>Ascomycota</taxon>
        <taxon>Pezizomycotina</taxon>
        <taxon>Dothideomycetes</taxon>
        <taxon>Pleosporomycetidae</taxon>
        <taxon>Pleosporales</taxon>
        <taxon>Torulaceae</taxon>
        <taxon>Dendryphion</taxon>
    </lineage>
</organism>